<evidence type="ECO:0000256" key="1">
    <source>
        <dbReference type="SAM" id="MobiDB-lite"/>
    </source>
</evidence>
<dbReference type="Gene3D" id="3.40.50.150">
    <property type="entry name" value="Vaccinia Virus protein VP39"/>
    <property type="match status" value="1"/>
</dbReference>
<evidence type="ECO:0000313" key="3">
    <source>
        <dbReference type="Proteomes" id="UP000813462"/>
    </source>
</evidence>
<organism evidence="2 3">
    <name type="scientific">Ziziphus jujuba var. spinosa</name>
    <dbReference type="NCBI Taxonomy" id="714518"/>
    <lineage>
        <taxon>Eukaryota</taxon>
        <taxon>Viridiplantae</taxon>
        <taxon>Streptophyta</taxon>
        <taxon>Embryophyta</taxon>
        <taxon>Tracheophyta</taxon>
        <taxon>Spermatophyta</taxon>
        <taxon>Magnoliopsida</taxon>
        <taxon>eudicotyledons</taxon>
        <taxon>Gunneridae</taxon>
        <taxon>Pentapetalae</taxon>
        <taxon>rosids</taxon>
        <taxon>fabids</taxon>
        <taxon>Rosales</taxon>
        <taxon>Rhamnaceae</taxon>
        <taxon>Paliureae</taxon>
        <taxon>Ziziphus</taxon>
    </lineage>
</organism>
<reference evidence="2" key="1">
    <citation type="journal article" date="2021" name="Front. Plant Sci.">
        <title>Chromosome-Scale Genome Assembly for Chinese Sour Jujube and Insights Into Its Genome Evolution and Domestication Signature.</title>
        <authorList>
            <person name="Shen L.-Y."/>
            <person name="Luo H."/>
            <person name="Wang X.-L."/>
            <person name="Wang X.-M."/>
            <person name="Qiu X.-J."/>
            <person name="Liu H."/>
            <person name="Zhou S.-S."/>
            <person name="Jia K.-H."/>
            <person name="Nie S."/>
            <person name="Bao Y.-T."/>
            <person name="Zhang R.-G."/>
            <person name="Yun Q.-Z."/>
            <person name="Chai Y.-H."/>
            <person name="Lu J.-Y."/>
            <person name="Li Y."/>
            <person name="Zhao S.-W."/>
            <person name="Mao J.-F."/>
            <person name="Jia S.-G."/>
            <person name="Mao Y.-M."/>
        </authorList>
    </citation>
    <scope>NUCLEOTIDE SEQUENCE</scope>
    <source>
        <strain evidence="2">AT0</strain>
        <tissue evidence="2">Leaf</tissue>
    </source>
</reference>
<evidence type="ECO:0000313" key="2">
    <source>
        <dbReference type="EMBL" id="KAH7519434.1"/>
    </source>
</evidence>
<protein>
    <recommendedName>
        <fullName evidence="4">S-adenosyl-L-methionine-dependent methyltransferase</fullName>
    </recommendedName>
</protein>
<accession>A0A978UWR8</accession>
<dbReference type="Pfam" id="PF13578">
    <property type="entry name" value="Methyltransf_24"/>
    <property type="match status" value="1"/>
</dbReference>
<dbReference type="AlphaFoldDB" id="A0A978UWR8"/>
<gene>
    <name evidence="2" type="ORF">FEM48_Zijuj08G0035600</name>
</gene>
<dbReference type="PANTHER" id="PTHR37909">
    <property type="entry name" value="S-ADENOSYL-L-METHIONINE-DEPENDENT METHYLTRANSFERASES SUPERFAMILY PROTEIN"/>
    <property type="match status" value="1"/>
</dbReference>
<dbReference type="Proteomes" id="UP000813462">
    <property type="component" value="Unassembled WGS sequence"/>
</dbReference>
<dbReference type="InterPro" id="IPR029063">
    <property type="entry name" value="SAM-dependent_MTases_sf"/>
</dbReference>
<evidence type="ECO:0008006" key="4">
    <source>
        <dbReference type="Google" id="ProtNLM"/>
    </source>
</evidence>
<feature type="region of interest" description="Disordered" evidence="1">
    <location>
        <begin position="1"/>
        <end position="31"/>
    </location>
</feature>
<sequence>MGRSQTLTRRKKKKKKKKEKIKNNMKEEKNNLHYNHPKKAKVVGFRLVRPIAIFSLLFLTFSLGYFSSNSFSTQPSYSSDPLVQDAANFPEYFRVTSKCGDPIPSDAVRQTILDGVFNSISPYDNFPPPYVGNRLRPVKIRGWGSRGAVFENLIRKVRPRTIIEVGSFLGASAIHMAQLTRQLGLETQIICVDDFRGWPGFLDSFKDIGMVNGDVLLLQQFMQNVVYHNATESILPVPFTSGAVLEKLCEWGIFGDLIEVDAGHDFHSAWVDIIRAHRILRPGGVLFGHDYFNKADNYGVRRAVILFARVHGLKIRADGQHWVIDSS</sequence>
<name>A0A978UWR8_ZIZJJ</name>
<dbReference type="EMBL" id="JAEACU010000008">
    <property type="protein sequence ID" value="KAH7519434.1"/>
    <property type="molecule type" value="Genomic_DNA"/>
</dbReference>
<dbReference type="SUPFAM" id="SSF53335">
    <property type="entry name" value="S-adenosyl-L-methionine-dependent methyltransferases"/>
    <property type="match status" value="1"/>
</dbReference>
<feature type="compositionally biased region" description="Basic and acidic residues" evidence="1">
    <location>
        <begin position="21"/>
        <end position="31"/>
    </location>
</feature>
<dbReference type="PANTHER" id="PTHR37909:SF1">
    <property type="entry name" value="S-ADENOSYL-L-METHIONINE-DEPENDENT METHYLTRANSFERASES SUPERFAMILY PROTEIN"/>
    <property type="match status" value="1"/>
</dbReference>
<feature type="compositionally biased region" description="Basic residues" evidence="1">
    <location>
        <begin position="8"/>
        <end position="20"/>
    </location>
</feature>
<proteinExistence type="predicted"/>
<comment type="caution">
    <text evidence="2">The sequence shown here is derived from an EMBL/GenBank/DDBJ whole genome shotgun (WGS) entry which is preliminary data.</text>
</comment>